<reference evidence="2 3" key="1">
    <citation type="submission" date="2017-02" db="EMBL/GenBank/DDBJ databases">
        <authorList>
            <person name="Peterson S.W."/>
        </authorList>
    </citation>
    <scope>NUCLEOTIDE SEQUENCE [LARGE SCALE GENOMIC DNA]</scope>
    <source>
        <strain evidence="2 3">ATCC 43324</strain>
    </source>
</reference>
<organism evidence="2 3">
    <name type="scientific">Segatella oulorum</name>
    <dbReference type="NCBI Taxonomy" id="28136"/>
    <lineage>
        <taxon>Bacteria</taxon>
        <taxon>Pseudomonadati</taxon>
        <taxon>Bacteroidota</taxon>
        <taxon>Bacteroidia</taxon>
        <taxon>Bacteroidales</taxon>
        <taxon>Prevotellaceae</taxon>
        <taxon>Segatella</taxon>
    </lineage>
</organism>
<accession>A0A1T4RWF6</accession>
<sequence length="63" mass="7274">MRQKEKRAYMKPQCCVYPTATEYLLQAASGQHKHIKEGSAVGDAKRNSGTWEDWDDEDDELQE</sequence>
<dbReference type="RefSeq" id="WP_025071392.1">
    <property type="nucleotide sequence ID" value="NZ_FUXK01000041.1"/>
</dbReference>
<dbReference type="Proteomes" id="UP000190065">
    <property type="component" value="Unassembled WGS sequence"/>
</dbReference>
<proteinExistence type="predicted"/>
<feature type="compositionally biased region" description="Acidic residues" evidence="1">
    <location>
        <begin position="52"/>
        <end position="63"/>
    </location>
</feature>
<dbReference type="AlphaFoldDB" id="A0A1T4RWF6"/>
<feature type="region of interest" description="Disordered" evidence="1">
    <location>
        <begin position="35"/>
        <end position="63"/>
    </location>
</feature>
<gene>
    <name evidence="2" type="ORF">SAMN02745202_02458</name>
</gene>
<evidence type="ECO:0000313" key="2">
    <source>
        <dbReference type="EMBL" id="SKA20078.1"/>
    </source>
</evidence>
<protein>
    <submittedName>
        <fullName evidence="2">Uncharacterized protein</fullName>
    </submittedName>
</protein>
<evidence type="ECO:0000256" key="1">
    <source>
        <dbReference type="SAM" id="MobiDB-lite"/>
    </source>
</evidence>
<name>A0A1T4RWF6_9BACT</name>
<dbReference type="EMBL" id="FUXK01000041">
    <property type="protein sequence ID" value="SKA20078.1"/>
    <property type="molecule type" value="Genomic_DNA"/>
</dbReference>
<evidence type="ECO:0000313" key="3">
    <source>
        <dbReference type="Proteomes" id="UP000190065"/>
    </source>
</evidence>